<dbReference type="EMBL" id="MU003509">
    <property type="protein sequence ID" value="KAF2470064.1"/>
    <property type="molecule type" value="Genomic_DNA"/>
</dbReference>
<name>A0ACB6QSS8_9PLEO</name>
<comment type="caution">
    <text evidence="1">The sequence shown here is derived from an EMBL/GenBank/DDBJ whole genome shotgun (WGS) entry which is preliminary data.</text>
</comment>
<evidence type="ECO:0000313" key="1">
    <source>
        <dbReference type="EMBL" id="KAF2470064.1"/>
    </source>
</evidence>
<keyword evidence="2" id="KW-1185">Reference proteome</keyword>
<organism evidence="1 2">
    <name type="scientific">Lindgomyces ingoldianus</name>
    <dbReference type="NCBI Taxonomy" id="673940"/>
    <lineage>
        <taxon>Eukaryota</taxon>
        <taxon>Fungi</taxon>
        <taxon>Dikarya</taxon>
        <taxon>Ascomycota</taxon>
        <taxon>Pezizomycotina</taxon>
        <taxon>Dothideomycetes</taxon>
        <taxon>Pleosporomycetidae</taxon>
        <taxon>Pleosporales</taxon>
        <taxon>Lindgomycetaceae</taxon>
        <taxon>Lindgomyces</taxon>
    </lineage>
</organism>
<protein>
    <submittedName>
        <fullName evidence="1">DUF1760-domain-containing protein</fullName>
    </submittedName>
</protein>
<sequence length="1076" mass="119532">MAEEDTRHNPLLAALPPATDYLTYLTIIEYNLTEENLSTLHQVLQDTELTVNIGWDLINLLLPLLPASEACLQTIAAKGNPREVILKVTEALRLLEIDEPLEQDSDEESAAASVSKTELVEAREPSISPALPAPVVPPLYVLKFEILLSLLSTLHQRVKTKYPSRFLSTSLQAVLAAYGKAQDHLDELTLSATKFVKNLSGTKRPHLPPRTASGNPLKTGAGFSEPDPEAQKEPPTPDEETLVNRLLQSFITHILEDYILSISYNHDVPGLAWSSRLMEKCEPKRTVLNKKTYAERFAQEEDLKARSAILGQIVALAQDLSLSTQDLFRTFMDPEVEKPGIPGEENEPPSSAEDISLSKTGSLFLFAARHIKQELFATTSPDASATISIFPDHAAILDNFVGTVGLQTVGLEPEALLDTILCLGLLAVEKNNVGEPVDDESFAKYLQTLSLVSANTPSPSLRYHAHYLTSTILRSHPSDLIRLTFIRDTLEHCPYENLKASAVGWLKGETLEANIPQNPTSSSLSTEESTSSIFATPVALSTTAPFLFPDLTSSWASAVEISENFMQFRTELGFYLAALNFYYLLLTAKFLHENLDIAGLHKSSSMEKTYLAPLRQAVSRFREALKDGGELAIAEGEEGVQNAQMDLMILEDVLDRVGKGAKGLGSADENRCKQQILTNTLYFLNSKDVMFRWFRRSSALAYVNSGVSFPIPFSFISNNDSQSLLPLPTMSLDVFLKKFDKHIETLRELSTFLDESLQSSLPGGAADVLIGLTGQVGKLNGWMVRAKFQLAEQRWDTEYTKPRNDERHGEGLPQTMKRKASSEVVKAEPKVLKVGKEGEEESQGKQSKRKADHEHIEPEAKGRRRRSITSGNELEEEEGSGGHAPGTGEPAPDSNAQDEKSEDRVDEDDYEVQYVDISGIVLQQLREGPGGHLWGGPITGKRKRDDFLEDNMSYDSVADTGASAMPSSAPGSRLGSPTKKMRILGQFEQQNKRKETTRESKEDGEADPRKKVKTVWQLWTWTCNEYINFIRKVLPSTAQIRWGQDLPMLVPSWNFLRVSNFHHFYFLALNLQHPLN</sequence>
<gene>
    <name evidence="1" type="ORF">BDR25DRAFT_355778</name>
</gene>
<reference evidence="1" key="1">
    <citation type="journal article" date="2020" name="Stud. Mycol.">
        <title>101 Dothideomycetes genomes: a test case for predicting lifestyles and emergence of pathogens.</title>
        <authorList>
            <person name="Haridas S."/>
            <person name="Albert R."/>
            <person name="Binder M."/>
            <person name="Bloem J."/>
            <person name="Labutti K."/>
            <person name="Salamov A."/>
            <person name="Andreopoulos B."/>
            <person name="Baker S."/>
            <person name="Barry K."/>
            <person name="Bills G."/>
            <person name="Bluhm B."/>
            <person name="Cannon C."/>
            <person name="Castanera R."/>
            <person name="Culley D."/>
            <person name="Daum C."/>
            <person name="Ezra D."/>
            <person name="Gonzalez J."/>
            <person name="Henrissat B."/>
            <person name="Kuo A."/>
            <person name="Liang C."/>
            <person name="Lipzen A."/>
            <person name="Lutzoni F."/>
            <person name="Magnuson J."/>
            <person name="Mondo S."/>
            <person name="Nolan M."/>
            <person name="Ohm R."/>
            <person name="Pangilinan J."/>
            <person name="Park H.-J."/>
            <person name="Ramirez L."/>
            <person name="Alfaro M."/>
            <person name="Sun H."/>
            <person name="Tritt A."/>
            <person name="Yoshinaga Y."/>
            <person name="Zwiers L.-H."/>
            <person name="Turgeon B."/>
            <person name="Goodwin S."/>
            <person name="Spatafora J."/>
            <person name="Crous P."/>
            <person name="Grigoriev I."/>
        </authorList>
    </citation>
    <scope>NUCLEOTIDE SEQUENCE</scope>
    <source>
        <strain evidence="1">ATCC 200398</strain>
    </source>
</reference>
<dbReference type="Proteomes" id="UP000799755">
    <property type="component" value="Unassembled WGS sequence"/>
</dbReference>
<proteinExistence type="predicted"/>
<accession>A0ACB6QSS8</accession>
<evidence type="ECO:0000313" key="2">
    <source>
        <dbReference type="Proteomes" id="UP000799755"/>
    </source>
</evidence>